<comment type="caution">
    <text evidence="3">The sequence shown here is derived from an EMBL/GenBank/DDBJ whole genome shotgun (WGS) entry which is preliminary data.</text>
</comment>
<dbReference type="GO" id="GO:0003676">
    <property type="term" value="F:nucleic acid binding"/>
    <property type="evidence" value="ECO:0007669"/>
    <property type="project" value="InterPro"/>
</dbReference>
<dbReference type="InterPro" id="IPR052929">
    <property type="entry name" value="RNase_H-like_EbsB-rel"/>
</dbReference>
<keyword evidence="1" id="KW-0812">Transmembrane</keyword>
<dbReference type="Proteomes" id="UP001289374">
    <property type="component" value="Unassembled WGS sequence"/>
</dbReference>
<keyword evidence="1" id="KW-1133">Transmembrane helix</keyword>
<evidence type="ECO:0000313" key="4">
    <source>
        <dbReference type="Proteomes" id="UP001289374"/>
    </source>
</evidence>
<keyword evidence="4" id="KW-1185">Reference proteome</keyword>
<dbReference type="CDD" id="cd06222">
    <property type="entry name" value="RNase_H_like"/>
    <property type="match status" value="1"/>
</dbReference>
<dbReference type="EMBL" id="JACGWL010000692">
    <property type="protein sequence ID" value="KAK4382462.1"/>
    <property type="molecule type" value="Genomic_DNA"/>
</dbReference>
<gene>
    <name evidence="3" type="ORF">Sango_2868900</name>
</gene>
<sequence length="292" mass="32538">MVNGPADAINQFCRLVNRATRSICDSETETCIHVFLRCSFARQVWALSQICWSDIDNPTLSIETWINSLSVKLSVAGFNLVVMICWTIWWSRNLKLAQRISFFPFKSLALLEAIFLPSCRILKRVCLLQRNQTSWNPPPMNSIKINFHGGLLNGRWVVGLGIIAHDTAGLCLAWSSLQLNRGGSVELAEALATREAIRLAHRFRWPRVILEGDCSTLVHKLSSANLDFSAIGPIVSDIRFFSSFLDSISFSFVKQSGNLATDFLAGCALNQEGDASCLPPRRHSAIYGDLAY</sequence>
<protein>
    <recommendedName>
        <fullName evidence="2">RNase H type-1 domain-containing protein</fullName>
    </recommendedName>
</protein>
<proteinExistence type="predicted"/>
<feature type="domain" description="RNase H type-1" evidence="2">
    <location>
        <begin position="147"/>
        <end position="265"/>
    </location>
</feature>
<feature type="transmembrane region" description="Helical" evidence="1">
    <location>
        <begin position="102"/>
        <end position="122"/>
    </location>
</feature>
<keyword evidence="1" id="KW-0472">Membrane</keyword>
<organism evidence="3 4">
    <name type="scientific">Sesamum angolense</name>
    <dbReference type="NCBI Taxonomy" id="2727404"/>
    <lineage>
        <taxon>Eukaryota</taxon>
        <taxon>Viridiplantae</taxon>
        <taxon>Streptophyta</taxon>
        <taxon>Embryophyta</taxon>
        <taxon>Tracheophyta</taxon>
        <taxon>Spermatophyta</taxon>
        <taxon>Magnoliopsida</taxon>
        <taxon>eudicotyledons</taxon>
        <taxon>Gunneridae</taxon>
        <taxon>Pentapetalae</taxon>
        <taxon>asterids</taxon>
        <taxon>lamiids</taxon>
        <taxon>Lamiales</taxon>
        <taxon>Pedaliaceae</taxon>
        <taxon>Sesamum</taxon>
    </lineage>
</organism>
<accession>A0AAE1VWL5</accession>
<dbReference type="InterPro" id="IPR044730">
    <property type="entry name" value="RNase_H-like_dom_plant"/>
</dbReference>
<dbReference type="InterPro" id="IPR036397">
    <property type="entry name" value="RNaseH_sf"/>
</dbReference>
<reference evidence="3" key="1">
    <citation type="submission" date="2020-06" db="EMBL/GenBank/DDBJ databases">
        <authorList>
            <person name="Li T."/>
            <person name="Hu X."/>
            <person name="Zhang T."/>
            <person name="Song X."/>
            <person name="Zhang H."/>
            <person name="Dai N."/>
            <person name="Sheng W."/>
            <person name="Hou X."/>
            <person name="Wei L."/>
        </authorList>
    </citation>
    <scope>NUCLEOTIDE SEQUENCE</scope>
    <source>
        <strain evidence="3">K16</strain>
        <tissue evidence="3">Leaf</tissue>
    </source>
</reference>
<feature type="transmembrane region" description="Helical" evidence="1">
    <location>
        <begin position="69"/>
        <end position="90"/>
    </location>
</feature>
<name>A0AAE1VWL5_9LAMI</name>
<dbReference type="AlphaFoldDB" id="A0AAE1VWL5"/>
<dbReference type="GO" id="GO:0004523">
    <property type="term" value="F:RNA-DNA hybrid ribonuclease activity"/>
    <property type="evidence" value="ECO:0007669"/>
    <property type="project" value="InterPro"/>
</dbReference>
<evidence type="ECO:0000256" key="1">
    <source>
        <dbReference type="SAM" id="Phobius"/>
    </source>
</evidence>
<dbReference type="PANTHER" id="PTHR47074">
    <property type="entry name" value="BNAC02G40300D PROTEIN"/>
    <property type="match status" value="1"/>
</dbReference>
<reference evidence="3" key="2">
    <citation type="journal article" date="2024" name="Plant">
        <title>Genomic evolution and insights into agronomic trait innovations of Sesamum species.</title>
        <authorList>
            <person name="Miao H."/>
            <person name="Wang L."/>
            <person name="Qu L."/>
            <person name="Liu H."/>
            <person name="Sun Y."/>
            <person name="Le M."/>
            <person name="Wang Q."/>
            <person name="Wei S."/>
            <person name="Zheng Y."/>
            <person name="Lin W."/>
            <person name="Duan Y."/>
            <person name="Cao H."/>
            <person name="Xiong S."/>
            <person name="Wang X."/>
            <person name="Wei L."/>
            <person name="Li C."/>
            <person name="Ma Q."/>
            <person name="Ju M."/>
            <person name="Zhao R."/>
            <person name="Li G."/>
            <person name="Mu C."/>
            <person name="Tian Q."/>
            <person name="Mei H."/>
            <person name="Zhang T."/>
            <person name="Gao T."/>
            <person name="Zhang H."/>
        </authorList>
    </citation>
    <scope>NUCLEOTIDE SEQUENCE</scope>
    <source>
        <strain evidence="3">K16</strain>
    </source>
</reference>
<evidence type="ECO:0000259" key="2">
    <source>
        <dbReference type="Pfam" id="PF13456"/>
    </source>
</evidence>
<dbReference type="Pfam" id="PF13456">
    <property type="entry name" value="RVT_3"/>
    <property type="match status" value="1"/>
</dbReference>
<evidence type="ECO:0000313" key="3">
    <source>
        <dbReference type="EMBL" id="KAK4382462.1"/>
    </source>
</evidence>
<dbReference type="InterPro" id="IPR002156">
    <property type="entry name" value="RNaseH_domain"/>
</dbReference>
<dbReference type="Gene3D" id="3.30.420.10">
    <property type="entry name" value="Ribonuclease H-like superfamily/Ribonuclease H"/>
    <property type="match status" value="1"/>
</dbReference>
<dbReference type="PANTHER" id="PTHR47074:SF11">
    <property type="entry name" value="REVERSE TRANSCRIPTASE-LIKE PROTEIN"/>
    <property type="match status" value="1"/>
</dbReference>